<evidence type="ECO:0000313" key="2">
    <source>
        <dbReference type="Proteomes" id="UP000724874"/>
    </source>
</evidence>
<accession>A0A9P5NPP6</accession>
<dbReference type="Proteomes" id="UP000724874">
    <property type="component" value="Unassembled WGS sequence"/>
</dbReference>
<dbReference type="AlphaFoldDB" id="A0A9P5NPP6"/>
<sequence length="251" mass="29194">MYLLGNPDHYTSHSFVPFYWLNYVSYVRQNTGDVVEDRAKNKVCIVKKCNGFVGISAVYNYVYRSEELENLTLYEWMRCYVREAIPKPKKHKGRKSETEEDVVDVSFQSLQSVLTDLDVDNSDTSVLIDNISPDGENSSLPDGRFQFLEEHPLRASHCARYIKKNKLRIPNFAGANLPRRDGGDRELYCCTMLTLFKPWRTGPDLKACKSWDETFAACEFSKEQLKLMDNCNIRYECLDARDDYRQQMKKG</sequence>
<comment type="caution">
    <text evidence="1">The sequence shown here is derived from an EMBL/GenBank/DDBJ whole genome shotgun (WGS) entry which is preliminary data.</text>
</comment>
<protein>
    <submittedName>
        <fullName evidence="1">Uncharacterized protein</fullName>
    </submittedName>
</protein>
<proteinExistence type="predicted"/>
<dbReference type="EMBL" id="JADNYJ010000036">
    <property type="protein sequence ID" value="KAF8902343.1"/>
    <property type="molecule type" value="Genomic_DNA"/>
</dbReference>
<reference evidence="1" key="1">
    <citation type="submission" date="2020-11" db="EMBL/GenBank/DDBJ databases">
        <authorList>
            <consortium name="DOE Joint Genome Institute"/>
            <person name="Ahrendt S."/>
            <person name="Riley R."/>
            <person name="Andreopoulos W."/>
            <person name="LaButti K."/>
            <person name="Pangilinan J."/>
            <person name="Ruiz-duenas F.J."/>
            <person name="Barrasa J.M."/>
            <person name="Sanchez-Garcia M."/>
            <person name="Camarero S."/>
            <person name="Miyauchi S."/>
            <person name="Serrano A."/>
            <person name="Linde D."/>
            <person name="Babiker R."/>
            <person name="Drula E."/>
            <person name="Ayuso-Fernandez I."/>
            <person name="Pacheco R."/>
            <person name="Padilla G."/>
            <person name="Ferreira P."/>
            <person name="Barriuso J."/>
            <person name="Kellner H."/>
            <person name="Castanera R."/>
            <person name="Alfaro M."/>
            <person name="Ramirez L."/>
            <person name="Pisabarro A.G."/>
            <person name="Kuo A."/>
            <person name="Tritt A."/>
            <person name="Lipzen A."/>
            <person name="He G."/>
            <person name="Yan M."/>
            <person name="Ng V."/>
            <person name="Cullen D."/>
            <person name="Martin F."/>
            <person name="Rosso M.-N."/>
            <person name="Henrissat B."/>
            <person name="Hibbett D."/>
            <person name="Martinez A.T."/>
            <person name="Grigoriev I.V."/>
        </authorList>
    </citation>
    <scope>NUCLEOTIDE SEQUENCE</scope>
    <source>
        <strain evidence="1">AH 44721</strain>
    </source>
</reference>
<evidence type="ECO:0000313" key="1">
    <source>
        <dbReference type="EMBL" id="KAF8902343.1"/>
    </source>
</evidence>
<gene>
    <name evidence="1" type="ORF">CPB84DRAFT_1678829</name>
</gene>
<keyword evidence="2" id="KW-1185">Reference proteome</keyword>
<name>A0A9P5NPP6_GYMJU</name>
<organism evidence="1 2">
    <name type="scientific">Gymnopilus junonius</name>
    <name type="common">Spectacular rustgill mushroom</name>
    <name type="synonym">Gymnopilus spectabilis subsp. junonius</name>
    <dbReference type="NCBI Taxonomy" id="109634"/>
    <lineage>
        <taxon>Eukaryota</taxon>
        <taxon>Fungi</taxon>
        <taxon>Dikarya</taxon>
        <taxon>Basidiomycota</taxon>
        <taxon>Agaricomycotina</taxon>
        <taxon>Agaricomycetes</taxon>
        <taxon>Agaricomycetidae</taxon>
        <taxon>Agaricales</taxon>
        <taxon>Agaricineae</taxon>
        <taxon>Hymenogastraceae</taxon>
        <taxon>Gymnopilus</taxon>
    </lineage>
</organism>
<feature type="non-terminal residue" evidence="1">
    <location>
        <position position="251"/>
    </location>
</feature>
<dbReference type="OrthoDB" id="3259294at2759"/>